<dbReference type="PANTHER" id="PTHR36891">
    <property type="entry name" value="OS01G0127400 PROTEIN"/>
    <property type="match status" value="1"/>
</dbReference>
<name>A0A0F9PSP0_9ZZZZ</name>
<reference evidence="1" key="1">
    <citation type="journal article" date="2015" name="Nature">
        <title>Complex archaea that bridge the gap between prokaryotes and eukaryotes.</title>
        <authorList>
            <person name="Spang A."/>
            <person name="Saw J.H."/>
            <person name="Jorgensen S.L."/>
            <person name="Zaremba-Niedzwiedzka K."/>
            <person name="Martijn J."/>
            <person name="Lind A.E."/>
            <person name="van Eijk R."/>
            <person name="Schleper C."/>
            <person name="Guy L."/>
            <person name="Ettema T.J."/>
        </authorList>
    </citation>
    <scope>NUCLEOTIDE SEQUENCE</scope>
</reference>
<dbReference type="InterPro" id="IPR021763">
    <property type="entry name" value="DUF3326"/>
</dbReference>
<dbReference type="Pfam" id="PF11805">
    <property type="entry name" value="DUF3326"/>
    <property type="match status" value="1"/>
</dbReference>
<dbReference type="PANTHER" id="PTHR36891:SF1">
    <property type="entry name" value="OS01G0127400 PROTEIN"/>
    <property type="match status" value="1"/>
</dbReference>
<sequence length="334" mass="36269">MNVVMIIPTGIGCEVGGHAGDATPAAKLLAATCDNLVVHPNVVNASDIMEGTENMWYVEGSVLDRFLEGQVALEEVYSNRMLLVANSPLKNETVNSVNAARYTIGADITLMELTTPLTLKGLFGPDGKATGIMTGEREAFEQISIEMKTNPFDVLAIQTVVDVGKAPAEHYLRHGGVNPWGGAEAVCSRYFSRELGIQCAHAPVESGVLKTFSEIVDPRLAAEVVSISYLHCVLKGLHRAPKVVDYNSLSKAVLRVDDIDMLISPDGCWGRPHEACANWDIPIMFVKENRNIYNGFDVVPRNCFMVDNYMEAAGIVAGRKAGVSEMSVRRVQSK</sequence>
<accession>A0A0F9PSP0</accession>
<comment type="caution">
    <text evidence="1">The sequence shown here is derived from an EMBL/GenBank/DDBJ whole genome shotgun (WGS) entry which is preliminary data.</text>
</comment>
<evidence type="ECO:0008006" key="2">
    <source>
        <dbReference type="Google" id="ProtNLM"/>
    </source>
</evidence>
<evidence type="ECO:0000313" key="1">
    <source>
        <dbReference type="EMBL" id="KKN34715.1"/>
    </source>
</evidence>
<dbReference type="AlphaFoldDB" id="A0A0F9PSP0"/>
<organism evidence="1">
    <name type="scientific">marine sediment metagenome</name>
    <dbReference type="NCBI Taxonomy" id="412755"/>
    <lineage>
        <taxon>unclassified sequences</taxon>
        <taxon>metagenomes</taxon>
        <taxon>ecological metagenomes</taxon>
    </lineage>
</organism>
<proteinExistence type="predicted"/>
<gene>
    <name evidence="1" type="ORF">LCGC14_0790970</name>
</gene>
<protein>
    <recommendedName>
        <fullName evidence="2">DUF3326 domain-containing protein</fullName>
    </recommendedName>
</protein>
<dbReference type="EMBL" id="LAZR01002089">
    <property type="protein sequence ID" value="KKN34715.1"/>
    <property type="molecule type" value="Genomic_DNA"/>
</dbReference>